<reference evidence="4" key="1">
    <citation type="journal article" date="2015" name="Nature">
        <title>Complex archaea that bridge the gap between prokaryotes and eukaryotes.</title>
        <authorList>
            <person name="Spang A."/>
            <person name="Saw J.H."/>
            <person name="Jorgensen S.L."/>
            <person name="Zaremba-Niedzwiedzka K."/>
            <person name="Martijn J."/>
            <person name="Lind A.E."/>
            <person name="van Eijk R."/>
            <person name="Schleper C."/>
            <person name="Guy L."/>
            <person name="Ettema T.J."/>
        </authorList>
    </citation>
    <scope>NUCLEOTIDE SEQUENCE</scope>
</reference>
<name>A0A0F9X9D9_9ZZZZ</name>
<dbReference type="InterPro" id="IPR001091">
    <property type="entry name" value="RM_Methyltransferase"/>
</dbReference>
<dbReference type="InterPro" id="IPR029063">
    <property type="entry name" value="SAM-dependent_MTases_sf"/>
</dbReference>
<dbReference type="EMBL" id="LAZR01000069">
    <property type="protein sequence ID" value="KKN95591.1"/>
    <property type="molecule type" value="Genomic_DNA"/>
</dbReference>
<protein>
    <recommendedName>
        <fullName evidence="3">DNA methylase N-4/N-6 domain-containing protein</fullName>
    </recommendedName>
</protein>
<dbReference type="Gene3D" id="3.40.50.150">
    <property type="entry name" value="Vaccinia Virus protein VP39"/>
    <property type="match status" value="1"/>
</dbReference>
<dbReference type="AlphaFoldDB" id="A0A0F9X9D9"/>
<evidence type="ECO:0000313" key="4">
    <source>
        <dbReference type="EMBL" id="KKN95591.1"/>
    </source>
</evidence>
<evidence type="ECO:0000256" key="1">
    <source>
        <dbReference type="ARBA" id="ARBA00022603"/>
    </source>
</evidence>
<gene>
    <name evidence="4" type="ORF">LCGC14_0174600</name>
</gene>
<keyword evidence="1" id="KW-0489">Methyltransferase</keyword>
<dbReference type="GO" id="GO:0008170">
    <property type="term" value="F:N-methyltransferase activity"/>
    <property type="evidence" value="ECO:0007669"/>
    <property type="project" value="InterPro"/>
</dbReference>
<dbReference type="InterPro" id="IPR002941">
    <property type="entry name" value="DNA_methylase_N4/N6"/>
</dbReference>
<accession>A0A0F9X9D9</accession>
<dbReference type="SUPFAM" id="SSF53335">
    <property type="entry name" value="S-adenosyl-L-methionine-dependent methyltransferases"/>
    <property type="match status" value="1"/>
</dbReference>
<dbReference type="PRINTS" id="PR00508">
    <property type="entry name" value="S21N4MTFRASE"/>
</dbReference>
<dbReference type="GO" id="GO:0032259">
    <property type="term" value="P:methylation"/>
    <property type="evidence" value="ECO:0007669"/>
    <property type="project" value="UniProtKB-KW"/>
</dbReference>
<dbReference type="GO" id="GO:0003677">
    <property type="term" value="F:DNA binding"/>
    <property type="evidence" value="ECO:0007669"/>
    <property type="project" value="InterPro"/>
</dbReference>
<organism evidence="4">
    <name type="scientific">marine sediment metagenome</name>
    <dbReference type="NCBI Taxonomy" id="412755"/>
    <lineage>
        <taxon>unclassified sequences</taxon>
        <taxon>metagenomes</taxon>
        <taxon>ecological metagenomes</taxon>
    </lineage>
</organism>
<evidence type="ECO:0000256" key="2">
    <source>
        <dbReference type="ARBA" id="ARBA00022679"/>
    </source>
</evidence>
<comment type="caution">
    <text evidence="4">The sequence shown here is derived from an EMBL/GenBank/DDBJ whole genome shotgun (WGS) entry which is preliminary data.</text>
</comment>
<proteinExistence type="predicted"/>
<dbReference type="Pfam" id="PF01555">
    <property type="entry name" value="N6_N4_Mtase"/>
    <property type="match status" value="1"/>
</dbReference>
<feature type="domain" description="DNA methylase N-4/N-6" evidence="3">
    <location>
        <begin position="56"/>
        <end position="270"/>
    </location>
</feature>
<sequence>MKETNKLLNDLIKNHNSNIRFDKDLETDFTKINKFWDPIIINSDSSDMRSIKDNSVTLTFTSIPYNVGKKYDGYNDKQLWSNYIEMIYSIFKEIYRVTRANGRVGINIANLGRKPYLNLVGLISYLLQKVGFQLNGEVIWHKGQSGNGTSWGSWLSSSNPSLRDVHEYIVFARKGNKKITPPPGGENTITRQGFLFTSMSYWQINASQNKKHPAVFPIGLPWRAINFLTFTNDIVLDIAAGTGTTLKAAYELGRKAIGYDISKKYTEIMRKDINELGDKLRNEYNKKGWQTWFEDLNKNPLEDWF</sequence>
<keyword evidence="2" id="KW-0808">Transferase</keyword>
<evidence type="ECO:0000259" key="3">
    <source>
        <dbReference type="Pfam" id="PF01555"/>
    </source>
</evidence>